<comment type="caution">
    <text evidence="2">The sequence shown here is derived from an EMBL/GenBank/DDBJ whole genome shotgun (WGS) entry which is preliminary data.</text>
</comment>
<dbReference type="Proteomes" id="UP000239210">
    <property type="component" value="Unassembled WGS sequence"/>
</dbReference>
<dbReference type="AlphaFoldDB" id="A0A2T0TQG3"/>
<accession>A0A2T0TQG3</accession>
<dbReference type="EMBL" id="PVTG01000011">
    <property type="protein sequence ID" value="PRY47964.1"/>
    <property type="molecule type" value="Genomic_DNA"/>
</dbReference>
<feature type="region of interest" description="Disordered" evidence="1">
    <location>
        <begin position="137"/>
        <end position="163"/>
    </location>
</feature>
<protein>
    <submittedName>
        <fullName evidence="2">Uncharacterized protein</fullName>
    </submittedName>
</protein>
<gene>
    <name evidence="2" type="ORF">LY71_111143</name>
</gene>
<keyword evidence="3" id="KW-1185">Reference proteome</keyword>
<name>A0A2T0TQG3_9ACTN</name>
<evidence type="ECO:0000313" key="2">
    <source>
        <dbReference type="EMBL" id="PRY47964.1"/>
    </source>
</evidence>
<sequence length="163" mass="16909">MIVVRRVGAAILAVAAVAVWFLMEPVEPQRPVAQVQEEVSDRSWEIRNALADYEANEARTQGAPQQAVVNGWAAKDLLTIIAEQQNEALTRPEVPAPVAPVVPNDERVPALVGLLVLGLALAVATAPRGAVVTAGVPGSTGDAPTPPGSVHPASDAAPLVRTL</sequence>
<dbReference type="OrthoDB" id="3838061at2"/>
<evidence type="ECO:0000256" key="1">
    <source>
        <dbReference type="SAM" id="MobiDB-lite"/>
    </source>
</evidence>
<evidence type="ECO:0000313" key="3">
    <source>
        <dbReference type="Proteomes" id="UP000239210"/>
    </source>
</evidence>
<reference evidence="2 3" key="1">
    <citation type="submission" date="2018-03" db="EMBL/GenBank/DDBJ databases">
        <title>Genomic Encyclopedia of Archaeal and Bacterial Type Strains, Phase II (KMG-II): from individual species to whole genera.</title>
        <authorList>
            <person name="Goeker M."/>
        </authorList>
    </citation>
    <scope>NUCLEOTIDE SEQUENCE [LARGE SCALE GENOMIC DNA]</scope>
    <source>
        <strain evidence="2 3">DSM 45416</strain>
    </source>
</reference>
<proteinExistence type="predicted"/>
<organism evidence="2 3">
    <name type="scientific">Geodermatophilus tzadiensis</name>
    <dbReference type="NCBI Taxonomy" id="1137988"/>
    <lineage>
        <taxon>Bacteria</taxon>
        <taxon>Bacillati</taxon>
        <taxon>Actinomycetota</taxon>
        <taxon>Actinomycetes</taxon>
        <taxon>Geodermatophilales</taxon>
        <taxon>Geodermatophilaceae</taxon>
        <taxon>Geodermatophilus</taxon>
    </lineage>
</organism>
<dbReference type="RefSeq" id="WP_106278979.1">
    <property type="nucleotide sequence ID" value="NZ_PVTG01000011.1"/>
</dbReference>